<evidence type="ECO:0000259" key="12">
    <source>
        <dbReference type="PROSITE" id="PS50157"/>
    </source>
</evidence>
<feature type="region of interest" description="Disordered" evidence="11">
    <location>
        <begin position="199"/>
        <end position="228"/>
    </location>
</feature>
<keyword evidence="5" id="KW-0862">Zinc</keyword>
<dbReference type="InterPro" id="IPR013087">
    <property type="entry name" value="Znf_C2H2_type"/>
</dbReference>
<name>A0A8S3X8Z1_PARAO</name>
<feature type="domain" description="C2H2-type" evidence="12">
    <location>
        <begin position="914"/>
        <end position="941"/>
    </location>
</feature>
<evidence type="ECO:0000256" key="2">
    <source>
        <dbReference type="ARBA" id="ARBA00022723"/>
    </source>
</evidence>
<dbReference type="FunFam" id="3.30.160.60:FF:000624">
    <property type="entry name" value="zinc finger protein 697"/>
    <property type="match status" value="2"/>
</dbReference>
<organism evidence="13 14">
    <name type="scientific">Parnassius apollo</name>
    <name type="common">Apollo butterfly</name>
    <name type="synonym">Papilio apollo</name>
    <dbReference type="NCBI Taxonomy" id="110799"/>
    <lineage>
        <taxon>Eukaryota</taxon>
        <taxon>Metazoa</taxon>
        <taxon>Ecdysozoa</taxon>
        <taxon>Arthropoda</taxon>
        <taxon>Hexapoda</taxon>
        <taxon>Insecta</taxon>
        <taxon>Pterygota</taxon>
        <taxon>Neoptera</taxon>
        <taxon>Endopterygota</taxon>
        <taxon>Lepidoptera</taxon>
        <taxon>Glossata</taxon>
        <taxon>Ditrysia</taxon>
        <taxon>Papilionoidea</taxon>
        <taxon>Papilionidae</taxon>
        <taxon>Parnassiinae</taxon>
        <taxon>Parnassini</taxon>
        <taxon>Parnassius</taxon>
        <taxon>Parnassius</taxon>
    </lineage>
</organism>
<dbReference type="OrthoDB" id="6077919at2759"/>
<keyword evidence="8" id="KW-0539">Nucleus</keyword>
<feature type="domain" description="C2H2-type" evidence="12">
    <location>
        <begin position="942"/>
        <end position="969"/>
    </location>
</feature>
<feature type="domain" description="C2H2-type" evidence="12">
    <location>
        <begin position="857"/>
        <end position="884"/>
    </location>
</feature>
<dbReference type="EMBL" id="CAJQZP010000978">
    <property type="protein sequence ID" value="CAG5005845.1"/>
    <property type="molecule type" value="Genomic_DNA"/>
</dbReference>
<evidence type="ECO:0000256" key="11">
    <source>
        <dbReference type="SAM" id="MobiDB-lite"/>
    </source>
</evidence>
<keyword evidence="6" id="KW-0805">Transcription regulation</keyword>
<dbReference type="PANTHER" id="PTHR24379:SF121">
    <property type="entry name" value="C2H2-TYPE DOMAIN-CONTAINING PROTEIN"/>
    <property type="match status" value="1"/>
</dbReference>
<feature type="domain" description="C2H2-type" evidence="12">
    <location>
        <begin position="830"/>
        <end position="857"/>
    </location>
</feature>
<keyword evidence="7" id="KW-0804">Transcription</keyword>
<dbReference type="GO" id="GO:0005634">
    <property type="term" value="C:nucleus"/>
    <property type="evidence" value="ECO:0007669"/>
    <property type="project" value="UniProtKB-SubCell"/>
</dbReference>
<dbReference type="SMART" id="SM00355">
    <property type="entry name" value="ZnF_C2H2"/>
    <property type="match status" value="8"/>
</dbReference>
<dbReference type="GO" id="GO:0032502">
    <property type="term" value="P:developmental process"/>
    <property type="evidence" value="ECO:0007669"/>
    <property type="project" value="UniProtKB-ARBA"/>
</dbReference>
<dbReference type="Proteomes" id="UP000691718">
    <property type="component" value="Unassembled WGS sequence"/>
</dbReference>
<gene>
    <name evidence="13" type="ORF">PAPOLLO_LOCUS14647</name>
</gene>
<evidence type="ECO:0000256" key="10">
    <source>
        <dbReference type="SAM" id="Coils"/>
    </source>
</evidence>
<evidence type="ECO:0000256" key="3">
    <source>
        <dbReference type="ARBA" id="ARBA00022737"/>
    </source>
</evidence>
<keyword evidence="3" id="KW-0677">Repeat</keyword>
<evidence type="ECO:0000256" key="6">
    <source>
        <dbReference type="ARBA" id="ARBA00023015"/>
    </source>
</evidence>
<dbReference type="Pfam" id="PF00096">
    <property type="entry name" value="zf-C2H2"/>
    <property type="match status" value="6"/>
</dbReference>
<evidence type="ECO:0000256" key="9">
    <source>
        <dbReference type="PROSITE-ProRule" id="PRU00042"/>
    </source>
</evidence>
<feature type="domain" description="C2H2-type" evidence="12">
    <location>
        <begin position="970"/>
        <end position="997"/>
    </location>
</feature>
<evidence type="ECO:0000256" key="7">
    <source>
        <dbReference type="ARBA" id="ARBA00023163"/>
    </source>
</evidence>
<keyword evidence="14" id="KW-1185">Reference proteome</keyword>
<evidence type="ECO:0000256" key="8">
    <source>
        <dbReference type="ARBA" id="ARBA00023242"/>
    </source>
</evidence>
<feature type="compositionally biased region" description="Basic and acidic residues" evidence="11">
    <location>
        <begin position="1002"/>
        <end position="1024"/>
    </location>
</feature>
<dbReference type="PROSITE" id="PS00028">
    <property type="entry name" value="ZINC_FINGER_C2H2_1"/>
    <property type="match status" value="7"/>
</dbReference>
<feature type="compositionally biased region" description="Basic and acidic residues" evidence="11">
    <location>
        <begin position="810"/>
        <end position="824"/>
    </location>
</feature>
<keyword evidence="2" id="KW-0479">Metal-binding</keyword>
<evidence type="ECO:0000313" key="14">
    <source>
        <dbReference type="Proteomes" id="UP000691718"/>
    </source>
</evidence>
<evidence type="ECO:0000256" key="4">
    <source>
        <dbReference type="ARBA" id="ARBA00022771"/>
    </source>
</evidence>
<comment type="subcellular location">
    <subcellularLocation>
        <location evidence="1">Nucleus</location>
    </subcellularLocation>
</comment>
<keyword evidence="10" id="KW-0175">Coiled coil</keyword>
<feature type="region of interest" description="Disordered" evidence="11">
    <location>
        <begin position="789"/>
        <end position="825"/>
    </location>
</feature>
<dbReference type="GO" id="GO:0008270">
    <property type="term" value="F:zinc ion binding"/>
    <property type="evidence" value="ECO:0007669"/>
    <property type="project" value="UniProtKB-KW"/>
</dbReference>
<dbReference type="AlphaFoldDB" id="A0A8S3X8Z1"/>
<feature type="domain" description="C2H2-type" evidence="12">
    <location>
        <begin position="404"/>
        <end position="432"/>
    </location>
</feature>
<feature type="compositionally biased region" description="Basic residues" evidence="11">
    <location>
        <begin position="206"/>
        <end position="223"/>
    </location>
</feature>
<evidence type="ECO:0000256" key="5">
    <source>
        <dbReference type="ARBA" id="ARBA00022833"/>
    </source>
</evidence>
<dbReference type="FunFam" id="3.30.160.60:FF:000202">
    <property type="entry name" value="Zinc finger protein 574"/>
    <property type="match status" value="1"/>
</dbReference>
<feature type="domain" description="C2H2-type" evidence="12">
    <location>
        <begin position="885"/>
        <end position="913"/>
    </location>
</feature>
<dbReference type="FunFam" id="3.30.160.60:FF:000060">
    <property type="entry name" value="zinc finger protein 436"/>
    <property type="match status" value="1"/>
</dbReference>
<evidence type="ECO:0000256" key="1">
    <source>
        <dbReference type="ARBA" id="ARBA00004123"/>
    </source>
</evidence>
<sequence length="1242" mass="141953">MRNVDSHLLEDKMDEAVTHYINSHQSTEPVHVDANSLALNVQDDNGGRVVTVMHPLSFSATQMCRQVSVNEQVGEGQWNEELLDPEGRLAALVAHLAQHSRPSHHLPTHHKVPAVRNDVDASVILDTPMKLYNGQHLDHQSEPIVVQLPSHFAPLPPLQDMKRCQETDWFNNKTKTTLKDNSPMLAETDSPVLDIGASASPVQNKQSKKSLPHKKRISRKLKRNAGNSTPQQDIVVIHCNSEVPQEEILPDNFVNGVPHSEHIPGDEHHITQEMRPIFICQLCGEFYGDEQLKFYQHLKQHYEPHGTIIIENSVPDLGIDKMTNTCIVDNVPSLPDSLVELSLENTVPKSMYQPMDKHIMYTSSDKTLTCPSSKVQYTMASEKELPQDNVKADLYETLAKLELYSCTRCDKTFRKQKQCEAHIKEEHSNAKLEDMGEFSEPEDLMEGIHVAVEDGEQYEPTILPHLIVENGHVHQEHVRNCKLKHSPPTARRRDNVSLSHVRQICKSKRETNSHAYENIYTTTKGFSRLNKNAKPILHLNKKQLRSYDSSDQDNTHVNLDHDNNQQTIKQNEDSIELSFDIDNEFGNDEEICQQTNVVCLQEENSRKIEQSPSTSISIGSILDTPRKTVIKRKLNLCEKMILNKNRQINRLQKQNKRLIKKNTTLKNALKVLKSRKGIDQYTRNGGNTGTMCECGAPDYCPVCPNTEPAPVSAPSHIPAAAPAHIAVSAPAHIPASVPGHLSAPVLTSAPPPLPPVSSAAVLSRHTHSPTHLKEEVLQTIFEDEVHNQDNSNYNEGVIPDNLEGIPPPEPPHEDEQKAQVDPGEKKKKKFECPLCDRVFFHRNSLLYHMLMHGEKQHVCKECNKSFYTANSLKVHRRVHSDDRPCTCNECGRSFRQWSDLKYHKASIHSDQKHFKCEFCNKEFARRYSLNVHRRIHTGERNYKCEYCTKTFRASSYRLIHMRTHTGNKPYKCQQCEKCFRVAYDLRRHMLIHDKVRLRVDGVKAKPKDTKEKKSQGKVKNDAKEQPQLNDQEETNLKSTKKNSILKSILDKKQPQKMTKKTPNPKKGAPNVTIASNRDGQFKINNEFTNNVEVFDTRQIEYNKFKDEYVANEYRKDEMLHSYKKEYPDDNSYKESQRLAVERDLAVLRPILRNSSQMEDLQKPVLRGENTDGKLQVFTHVQKSKEVSGYITPLSSSHPNISLNDMKQLERDINREVRNDLSSENMDNVFLERLSAFYNITAV</sequence>
<accession>A0A8S3X8Z1</accession>
<comment type="caution">
    <text evidence="13">The sequence shown here is derived from an EMBL/GenBank/DDBJ whole genome shotgun (WGS) entry which is preliminary data.</text>
</comment>
<evidence type="ECO:0000313" key="13">
    <source>
        <dbReference type="EMBL" id="CAG5005845.1"/>
    </source>
</evidence>
<feature type="region of interest" description="Disordered" evidence="11">
    <location>
        <begin position="1002"/>
        <end position="1073"/>
    </location>
</feature>
<keyword evidence="4 9" id="KW-0863">Zinc-finger</keyword>
<dbReference type="PANTHER" id="PTHR24379">
    <property type="entry name" value="KRAB AND ZINC FINGER DOMAIN-CONTAINING"/>
    <property type="match status" value="1"/>
</dbReference>
<feature type="coiled-coil region" evidence="10">
    <location>
        <begin position="634"/>
        <end position="675"/>
    </location>
</feature>
<dbReference type="PROSITE" id="PS50157">
    <property type="entry name" value="ZINC_FINGER_C2H2_2"/>
    <property type="match status" value="7"/>
</dbReference>
<reference evidence="13" key="1">
    <citation type="submission" date="2021-04" db="EMBL/GenBank/DDBJ databases">
        <authorList>
            <person name="Tunstrom K."/>
        </authorList>
    </citation>
    <scope>NUCLEOTIDE SEQUENCE</scope>
</reference>
<protein>
    <submittedName>
        <fullName evidence="13">(apollo) hypothetical protein</fullName>
    </submittedName>
</protein>
<proteinExistence type="predicted"/>